<keyword evidence="1" id="KW-0175">Coiled coil</keyword>
<evidence type="ECO:0000313" key="3">
    <source>
        <dbReference type="Proteomes" id="UP000243217"/>
    </source>
</evidence>
<keyword evidence="3" id="KW-1185">Reference proteome</keyword>
<protein>
    <submittedName>
        <fullName evidence="2">Uncharacterized protein</fullName>
    </submittedName>
</protein>
<sequence length="280" mass="33195">MQLDLLQLDMEDASTYFVRHPKESMHELSGKELLHEAMKFKVTRRLLSEIERTRKFESLQYRLTRTSFSDTDAMYYPELDNRPEDTPSDLDPIRCKLATFDSTVAQDVQAFRDKIEKLEKALEKSSQTLVNATKAAMDASYQLEELMEWHERLTEQIHQLYQCEAARLLPAASQTIWYYRVFGCFDHQHSMLHDADEGEAKFDRFYYHKKLAQVTRNLANAQSNYKECTRTLWDAQVDMEERHYYKKKLIEQFWTMLQQTQAAKGQMLLGLFQQLDRNTT</sequence>
<accession>A0A1V9ZEJ1</accession>
<dbReference type="AlphaFoldDB" id="A0A1V9ZEJ1"/>
<name>A0A1V9ZEJ1_9STRA</name>
<feature type="coiled-coil region" evidence="1">
    <location>
        <begin position="108"/>
        <end position="135"/>
    </location>
</feature>
<proteinExistence type="predicted"/>
<dbReference type="EMBL" id="JNBS01001978">
    <property type="protein sequence ID" value="OQR96301.1"/>
    <property type="molecule type" value="Genomic_DNA"/>
</dbReference>
<organism evidence="2 3">
    <name type="scientific">Thraustotheca clavata</name>
    <dbReference type="NCBI Taxonomy" id="74557"/>
    <lineage>
        <taxon>Eukaryota</taxon>
        <taxon>Sar</taxon>
        <taxon>Stramenopiles</taxon>
        <taxon>Oomycota</taxon>
        <taxon>Saprolegniomycetes</taxon>
        <taxon>Saprolegniales</taxon>
        <taxon>Achlyaceae</taxon>
        <taxon>Thraustotheca</taxon>
    </lineage>
</organism>
<dbReference type="Proteomes" id="UP000243217">
    <property type="component" value="Unassembled WGS sequence"/>
</dbReference>
<evidence type="ECO:0000313" key="2">
    <source>
        <dbReference type="EMBL" id="OQR96301.1"/>
    </source>
</evidence>
<comment type="caution">
    <text evidence="2">The sequence shown here is derived from an EMBL/GenBank/DDBJ whole genome shotgun (WGS) entry which is preliminary data.</text>
</comment>
<gene>
    <name evidence="2" type="ORF">THRCLA_07327</name>
</gene>
<dbReference type="STRING" id="74557.A0A1V9ZEJ1"/>
<evidence type="ECO:0000256" key="1">
    <source>
        <dbReference type="SAM" id="Coils"/>
    </source>
</evidence>
<reference evidence="2 3" key="1">
    <citation type="journal article" date="2014" name="Genome Biol. Evol.">
        <title>The secreted proteins of Achlya hypogyna and Thraustotheca clavata identify the ancestral oomycete secretome and reveal gene acquisitions by horizontal gene transfer.</title>
        <authorList>
            <person name="Misner I."/>
            <person name="Blouin N."/>
            <person name="Leonard G."/>
            <person name="Richards T.A."/>
            <person name="Lane C.E."/>
        </authorList>
    </citation>
    <scope>NUCLEOTIDE SEQUENCE [LARGE SCALE GENOMIC DNA]</scope>
    <source>
        <strain evidence="2 3">ATCC 34112</strain>
    </source>
</reference>